<accession>A0A4U2YDD4</accession>
<dbReference type="Proteomes" id="UP000307841">
    <property type="component" value="Unassembled WGS sequence"/>
</dbReference>
<dbReference type="AlphaFoldDB" id="A0A4U2YDD4"/>
<evidence type="ECO:0000313" key="3">
    <source>
        <dbReference type="Proteomes" id="UP000307841"/>
    </source>
</evidence>
<evidence type="ECO:0000313" key="2">
    <source>
        <dbReference type="EMBL" id="TKI58415.1"/>
    </source>
</evidence>
<dbReference type="OrthoDB" id="2473277at2"/>
<feature type="region of interest" description="Disordered" evidence="1">
    <location>
        <begin position="31"/>
        <end position="52"/>
    </location>
</feature>
<protein>
    <submittedName>
        <fullName evidence="2">Uncharacterized protein</fullName>
    </submittedName>
</protein>
<dbReference type="EMBL" id="SZNK01000001">
    <property type="protein sequence ID" value="TKI58415.1"/>
    <property type="molecule type" value="Genomic_DNA"/>
</dbReference>
<gene>
    <name evidence="2" type="ORF">E8L90_25145</name>
</gene>
<reference evidence="2 3" key="1">
    <citation type="submission" date="2019-04" db="EMBL/GenBank/DDBJ databases">
        <title>Whole genome sequencing of Brevibacillus sp. TGS2-1.</title>
        <authorList>
            <person name="Choi A."/>
        </authorList>
    </citation>
    <scope>NUCLEOTIDE SEQUENCE [LARGE SCALE GENOMIC DNA]</scope>
    <source>
        <strain evidence="2 3">TGS2-1</strain>
    </source>
</reference>
<dbReference type="RefSeq" id="WP_137031842.1">
    <property type="nucleotide sequence ID" value="NZ_SZNK01000001.1"/>
</dbReference>
<organism evidence="2 3">
    <name type="scientific">Brevibacillus antibioticus</name>
    <dbReference type="NCBI Taxonomy" id="2570228"/>
    <lineage>
        <taxon>Bacteria</taxon>
        <taxon>Bacillati</taxon>
        <taxon>Bacillota</taxon>
        <taxon>Bacilli</taxon>
        <taxon>Bacillales</taxon>
        <taxon>Paenibacillaceae</taxon>
        <taxon>Brevibacillus</taxon>
    </lineage>
</organism>
<proteinExistence type="predicted"/>
<name>A0A4U2YDD4_9BACL</name>
<comment type="caution">
    <text evidence="2">The sequence shown here is derived from an EMBL/GenBank/DDBJ whole genome shotgun (WGS) entry which is preliminary data.</text>
</comment>
<keyword evidence="3" id="KW-1185">Reference proteome</keyword>
<sequence>MIEKNLASELVAVGGWIAVLGAFLAAIGSTGQVEPDQDNSTGNGVNDKESNDLKKQVLQQKKQLQKQQIQLELIQLEQELNTILTTTRKNS</sequence>
<evidence type="ECO:0000256" key="1">
    <source>
        <dbReference type="SAM" id="MobiDB-lite"/>
    </source>
</evidence>